<dbReference type="GO" id="GO:0005741">
    <property type="term" value="C:mitochondrial outer membrane"/>
    <property type="evidence" value="ECO:0007669"/>
    <property type="project" value="UniProtKB-SubCell"/>
</dbReference>
<organism evidence="30 31">
    <name type="scientific">Champsocephalus gunnari</name>
    <name type="common">Mackerel icefish</name>
    <dbReference type="NCBI Taxonomy" id="52237"/>
    <lineage>
        <taxon>Eukaryota</taxon>
        <taxon>Metazoa</taxon>
        <taxon>Chordata</taxon>
        <taxon>Craniata</taxon>
        <taxon>Vertebrata</taxon>
        <taxon>Euteleostomi</taxon>
        <taxon>Actinopterygii</taxon>
        <taxon>Neopterygii</taxon>
        <taxon>Teleostei</taxon>
        <taxon>Neoteleostei</taxon>
        <taxon>Acanthomorphata</taxon>
        <taxon>Eupercaria</taxon>
        <taxon>Perciformes</taxon>
        <taxon>Notothenioidei</taxon>
        <taxon>Channichthyidae</taxon>
        <taxon>Champsocephalus</taxon>
    </lineage>
</organism>
<dbReference type="FunFam" id="2.30.29.30:FF:000105">
    <property type="entry name" value="Target of rapamycin complex 2 subunit MAPKAP1"/>
    <property type="match status" value="1"/>
</dbReference>
<dbReference type="GO" id="GO:0000139">
    <property type="term" value="C:Golgi membrane"/>
    <property type="evidence" value="ECO:0007669"/>
    <property type="project" value="UniProtKB-SubCell"/>
</dbReference>
<dbReference type="InterPro" id="IPR008828">
    <property type="entry name" value="Sin1/Avo1"/>
</dbReference>
<dbReference type="Pfam" id="PF16979">
    <property type="entry name" value="SIN1_PH"/>
    <property type="match status" value="1"/>
</dbReference>
<feature type="compositionally biased region" description="Low complexity" evidence="27">
    <location>
        <begin position="50"/>
        <end position="68"/>
    </location>
</feature>
<comment type="similarity">
    <text evidence="10">Belongs to the MVB12 family.</text>
</comment>
<evidence type="ECO:0000256" key="10">
    <source>
        <dbReference type="ARBA" id="ARBA00010432"/>
    </source>
</evidence>
<protein>
    <recommendedName>
        <fullName evidence="11">Target of rapamycin complex 2 subunit MAPKAP1</fullName>
    </recommendedName>
    <alternativeName>
        <fullName evidence="25">Stress-activated map kinase-interacting protein 1</fullName>
    </alternativeName>
</protein>
<keyword evidence="13" id="KW-1003">Cell membrane</keyword>
<evidence type="ECO:0000256" key="2">
    <source>
        <dbReference type="ARBA" id="ARBA00004202"/>
    </source>
</evidence>
<dbReference type="InterPro" id="IPR018798">
    <property type="entry name" value="MVB12A/B"/>
</dbReference>
<dbReference type="Proteomes" id="UP001331515">
    <property type="component" value="Unassembled WGS sequence"/>
</dbReference>
<evidence type="ECO:0000256" key="1">
    <source>
        <dbReference type="ARBA" id="ARBA00004123"/>
    </source>
</evidence>
<dbReference type="InterPro" id="IPR031313">
    <property type="entry name" value="Sin1_PH_dom"/>
</dbReference>
<dbReference type="PANTHER" id="PTHR13335">
    <property type="entry name" value="TARGET OF RAPAMYCIN COMPLEX 2 SUBUNIT MAPKAP1"/>
    <property type="match status" value="1"/>
</dbReference>
<comment type="subcellular location">
    <subcellularLocation>
        <location evidence="2">Cell membrane</location>
        <topology evidence="2">Peripheral membrane protein</topology>
    </subcellularLocation>
    <subcellularLocation>
        <location evidence="7">Cytoplasm</location>
        <location evidence="7">Perinuclear region</location>
    </subcellularLocation>
    <subcellularLocation>
        <location evidence="3">Early endosome membrane</location>
        <topology evidence="3">Peripheral membrane protein</topology>
    </subcellularLocation>
    <subcellularLocation>
        <location evidence="5">Endoplasmic reticulum membrane</location>
        <topology evidence="5">Peripheral membrane protein</topology>
    </subcellularLocation>
    <subcellularLocation>
        <location evidence="4">Golgi apparatus membrane</location>
        <topology evidence="4">Peripheral membrane protein</topology>
    </subcellularLocation>
    <subcellularLocation>
        <location evidence="8">Late endosome membrane</location>
        <topology evidence="8">Peripheral membrane protein</topology>
    </subcellularLocation>
    <subcellularLocation>
        <location evidence="24">Lysosome membrane</location>
        <topology evidence="24">Peripheral membrane protein</topology>
    </subcellularLocation>
    <subcellularLocation>
        <location evidence="6">Mitochondrion outer membrane</location>
        <topology evidence="6">Peripheral membrane protein</topology>
    </subcellularLocation>
    <subcellularLocation>
        <location evidence="1">Nucleus</location>
    </subcellularLocation>
</comment>
<keyword evidence="21" id="KW-0472">Membrane</keyword>
<reference evidence="30 31" key="1">
    <citation type="journal article" date="2023" name="Mol. Biol. Evol.">
        <title>Genomics of Secondarily Temperate Adaptation in the Only Non-Antarctic Icefish.</title>
        <authorList>
            <person name="Rivera-Colon A.G."/>
            <person name="Rayamajhi N."/>
            <person name="Minhas B.F."/>
            <person name="Madrigal G."/>
            <person name="Bilyk K.T."/>
            <person name="Yoon V."/>
            <person name="Hune M."/>
            <person name="Gregory S."/>
            <person name="Cheng C.H.C."/>
            <person name="Catchen J.M."/>
        </authorList>
    </citation>
    <scope>NUCLEOTIDE SEQUENCE [LARGE SCALE GENOMIC DNA]</scope>
    <source>
        <tissue evidence="30">White muscle</tissue>
    </source>
</reference>
<dbReference type="EMBL" id="JAURVH010001532">
    <property type="protein sequence ID" value="KAK5900441.1"/>
    <property type="molecule type" value="Genomic_DNA"/>
</dbReference>
<dbReference type="InterPro" id="IPR032679">
    <property type="entry name" value="Sin1_N"/>
</dbReference>
<keyword evidence="12" id="KW-0813">Transport</keyword>
<dbReference type="Pfam" id="PF16978">
    <property type="entry name" value="CRIM"/>
    <property type="match status" value="1"/>
</dbReference>
<gene>
    <name evidence="30" type="ORF">CgunFtcFv8_025400</name>
</gene>
<evidence type="ECO:0000313" key="31">
    <source>
        <dbReference type="Proteomes" id="UP001331515"/>
    </source>
</evidence>
<dbReference type="GO" id="GO:0015031">
    <property type="term" value="P:protein transport"/>
    <property type="evidence" value="ECO:0007669"/>
    <property type="project" value="UniProtKB-KW"/>
</dbReference>
<evidence type="ECO:0000256" key="16">
    <source>
        <dbReference type="ARBA" id="ARBA00022787"/>
    </source>
</evidence>
<sequence length="852" mass="95827">MAFLDNPAIILAHIRQSHVTSDDTGMCEMVLIDQDVDLEKCQLAVVPGTSCGSTGSESLSEGGSSVTENHGCDLSQSMDITSSWDFGIRRRSNTGHQQDNREKPGAAAQRLERLRKERQNQIKCKNVQWKERSHASQSVEDLGSLFEKRDFKDRPRLTGTKSTLSLRLEQCPQQLNNPFNEYSKFDGKGHIGTTATKKIDVYLSMQLAQEKLHPMTVVTIANARVHDLIGLICWQYTSEGREPKLNDNVTAYCLHIAEDDGEVDTDFPPLDSNEPIHKFGFSTLALVEKYSSPGLASRESLFVRINAAHGFSLIPVDSLKVTMKDILQKALKKRKGSQIGSGPMYRLEKQTEPNVSVDLDATLESQSTLEFCLVRENSSRGEESSEEDPPNDNSNVQDMLSSHHYKSFKISMIHKLRFTTDVQLGISGEKVEIDPVTNQKASTKFWIRQKPISIDSDHLCACDLVEERSPSHAIFKFTYLSNHDYKPLYFESDAATVNEIVLRVNYILESRASTSRADYFAQKQRKLSRRTSFSFQKEKKTLRRCLKFGNFLRLCQRCQWTPITGVGVVASRNRAPSGYDVVSTTTDGLDADLWKDGLFKSKVTRYLCFTRVFSKENSHLGNVLVDMKLIDIKDTLPVGFIPIQETVDTQEQAFRKRRLCIKFIPRDSTEAAICDIRILGRSKQAPPQYTFIGELNNMGIWYRMGNVPRAQDCSHTPSTNNTQNVNSSGPAPVPATAMPKHISMTLPASFRGKNATRPDYEHQNSNLYAISAMDGVPFIISDKFACASSDLQQVDLMGITIKSLAEIEKEYDYSFRTEHSAAARLPPQPHQDHPELGGLRTHTVFVFNVYSK</sequence>
<dbReference type="PANTHER" id="PTHR13335:SF1">
    <property type="entry name" value="TARGET OF RAPAMYCIN COMPLEX 2 SUBUNIT MAPKAP1"/>
    <property type="match status" value="1"/>
</dbReference>
<dbReference type="GO" id="GO:0000813">
    <property type="term" value="C:ESCRT I complex"/>
    <property type="evidence" value="ECO:0007669"/>
    <property type="project" value="InterPro"/>
</dbReference>
<dbReference type="InterPro" id="IPR057339">
    <property type="entry name" value="RBD_SIN1"/>
</dbReference>
<evidence type="ECO:0000256" key="24">
    <source>
        <dbReference type="ARBA" id="ARBA00023765"/>
    </source>
</evidence>
<feature type="region of interest" description="Disordered" evidence="27">
    <location>
        <begin position="712"/>
        <end position="731"/>
    </location>
</feature>
<accession>A0AAN8H2U0</accession>
<feature type="compositionally biased region" description="Polar residues" evidence="27">
    <location>
        <begin position="713"/>
        <end position="729"/>
    </location>
</feature>
<dbReference type="InterPro" id="IPR011993">
    <property type="entry name" value="PH-like_dom_sf"/>
</dbReference>
<evidence type="ECO:0000259" key="28">
    <source>
        <dbReference type="PROSITE" id="PS51497"/>
    </source>
</evidence>
<evidence type="ECO:0000256" key="23">
    <source>
        <dbReference type="ARBA" id="ARBA00023242"/>
    </source>
</evidence>
<dbReference type="FunFam" id="2.100.10.50:FF:000002">
    <property type="entry name" value="Multivesicular body subunit 12B"/>
    <property type="match status" value="1"/>
</dbReference>
<evidence type="ECO:0000256" key="8">
    <source>
        <dbReference type="ARBA" id="ARBA00004633"/>
    </source>
</evidence>
<comment type="similarity">
    <text evidence="9">Belongs to the SIN1 family.</text>
</comment>
<dbReference type="AlphaFoldDB" id="A0AAN8H2U0"/>
<dbReference type="PROSITE" id="PS51498">
    <property type="entry name" value="MABP"/>
    <property type="match status" value="1"/>
</dbReference>
<evidence type="ECO:0000256" key="25">
    <source>
        <dbReference type="ARBA" id="ARBA00031431"/>
    </source>
</evidence>
<feature type="domain" description="UMA" evidence="28">
    <location>
        <begin position="773"/>
        <end position="822"/>
    </location>
</feature>
<dbReference type="GO" id="GO:0005789">
    <property type="term" value="C:endoplasmic reticulum membrane"/>
    <property type="evidence" value="ECO:0007669"/>
    <property type="project" value="UniProtKB-SubCell"/>
</dbReference>
<evidence type="ECO:0000256" key="21">
    <source>
        <dbReference type="ARBA" id="ARBA00023136"/>
    </source>
</evidence>
<dbReference type="InterPro" id="IPR023341">
    <property type="entry name" value="MABP"/>
</dbReference>
<evidence type="ECO:0000256" key="5">
    <source>
        <dbReference type="ARBA" id="ARBA00004406"/>
    </source>
</evidence>
<dbReference type="GO" id="GO:0031932">
    <property type="term" value="C:TORC2 complex"/>
    <property type="evidence" value="ECO:0007669"/>
    <property type="project" value="InterPro"/>
</dbReference>
<evidence type="ECO:0000256" key="7">
    <source>
        <dbReference type="ARBA" id="ARBA00004556"/>
    </source>
</evidence>
<dbReference type="GO" id="GO:0048471">
    <property type="term" value="C:perinuclear region of cytoplasm"/>
    <property type="evidence" value="ECO:0007669"/>
    <property type="project" value="UniProtKB-SubCell"/>
</dbReference>
<keyword evidence="22" id="KW-0458">Lysosome</keyword>
<evidence type="ECO:0000256" key="22">
    <source>
        <dbReference type="ARBA" id="ARBA00023228"/>
    </source>
</evidence>
<keyword evidence="15" id="KW-0967">Endosome</keyword>
<keyword evidence="16" id="KW-1000">Mitochondrion outer membrane</keyword>
<comment type="function">
    <text evidence="26">Component of the ESCRT-I complex, a regulator of vesicular trafficking process. Required for the sorting of endocytic ubiquitinated cargos into multivesicular bodies.</text>
</comment>
<dbReference type="Gene3D" id="2.30.29.30">
    <property type="entry name" value="Pleckstrin-homology domain (PH domain)/Phosphotyrosine-binding domain (PTB)"/>
    <property type="match status" value="1"/>
</dbReference>
<feature type="domain" description="MABP" evidence="29">
    <location>
        <begin position="560"/>
        <end position="706"/>
    </location>
</feature>
<keyword evidence="14" id="KW-0963">Cytoplasm</keyword>
<keyword evidence="17" id="KW-0256">Endoplasmic reticulum</keyword>
<dbReference type="Pfam" id="PF10240">
    <property type="entry name" value="DUF2464"/>
    <property type="match status" value="1"/>
</dbReference>
<evidence type="ECO:0000256" key="15">
    <source>
        <dbReference type="ARBA" id="ARBA00022753"/>
    </source>
</evidence>
<dbReference type="Pfam" id="PF05422">
    <property type="entry name" value="SIN1"/>
    <property type="match status" value="1"/>
</dbReference>
<evidence type="ECO:0000256" key="26">
    <source>
        <dbReference type="ARBA" id="ARBA00053101"/>
    </source>
</evidence>
<dbReference type="GO" id="GO:0031902">
    <property type="term" value="C:late endosome membrane"/>
    <property type="evidence" value="ECO:0007669"/>
    <property type="project" value="UniProtKB-SubCell"/>
</dbReference>
<proteinExistence type="inferred from homology"/>
<evidence type="ECO:0000256" key="17">
    <source>
        <dbReference type="ARBA" id="ARBA00022824"/>
    </source>
</evidence>
<keyword evidence="23" id="KW-0539">Nucleus</keyword>
<evidence type="ECO:0000256" key="19">
    <source>
        <dbReference type="ARBA" id="ARBA00023034"/>
    </source>
</evidence>
<keyword evidence="20" id="KW-0496">Mitochondrion</keyword>
<dbReference type="GO" id="GO:0005634">
    <property type="term" value="C:nucleus"/>
    <property type="evidence" value="ECO:0007669"/>
    <property type="project" value="UniProtKB-SubCell"/>
</dbReference>
<dbReference type="InterPro" id="IPR023340">
    <property type="entry name" value="UMA"/>
</dbReference>
<evidence type="ECO:0000256" key="12">
    <source>
        <dbReference type="ARBA" id="ARBA00022448"/>
    </source>
</evidence>
<evidence type="ECO:0000259" key="29">
    <source>
        <dbReference type="PROSITE" id="PS51498"/>
    </source>
</evidence>
<evidence type="ECO:0000256" key="3">
    <source>
        <dbReference type="ARBA" id="ARBA00004220"/>
    </source>
</evidence>
<evidence type="ECO:0000256" key="27">
    <source>
        <dbReference type="SAM" id="MobiDB-lite"/>
    </source>
</evidence>
<evidence type="ECO:0000256" key="14">
    <source>
        <dbReference type="ARBA" id="ARBA00022490"/>
    </source>
</evidence>
<keyword evidence="31" id="KW-1185">Reference proteome</keyword>
<dbReference type="PROSITE" id="PS51497">
    <property type="entry name" value="UMA"/>
    <property type="match status" value="1"/>
</dbReference>
<dbReference type="CDD" id="cd13331">
    <property type="entry name" value="PH_Avo1"/>
    <property type="match status" value="1"/>
</dbReference>
<dbReference type="GO" id="GO:0005765">
    <property type="term" value="C:lysosomal membrane"/>
    <property type="evidence" value="ECO:0007669"/>
    <property type="project" value="UniProtKB-SubCell"/>
</dbReference>
<dbReference type="Gene3D" id="2.100.10.50">
    <property type="match status" value="1"/>
</dbReference>
<keyword evidence="18" id="KW-0653">Protein transport</keyword>
<evidence type="ECO:0000256" key="20">
    <source>
        <dbReference type="ARBA" id="ARBA00023128"/>
    </source>
</evidence>
<dbReference type="GO" id="GO:0005546">
    <property type="term" value="F:phosphatidylinositol-4,5-bisphosphate binding"/>
    <property type="evidence" value="ECO:0007669"/>
    <property type="project" value="TreeGrafter"/>
</dbReference>
<evidence type="ECO:0000256" key="13">
    <source>
        <dbReference type="ARBA" id="ARBA00022475"/>
    </source>
</evidence>
<keyword evidence="19" id="KW-0333">Golgi apparatus</keyword>
<dbReference type="GO" id="GO:0005886">
    <property type="term" value="C:plasma membrane"/>
    <property type="evidence" value="ECO:0007669"/>
    <property type="project" value="UniProtKB-SubCell"/>
</dbReference>
<evidence type="ECO:0000256" key="9">
    <source>
        <dbReference type="ARBA" id="ARBA00009407"/>
    </source>
</evidence>
<feature type="region of interest" description="Disordered" evidence="27">
    <location>
        <begin position="376"/>
        <end position="398"/>
    </location>
</feature>
<evidence type="ECO:0000256" key="18">
    <source>
        <dbReference type="ARBA" id="ARBA00022927"/>
    </source>
</evidence>
<dbReference type="GO" id="GO:0038203">
    <property type="term" value="P:TORC2 signaling"/>
    <property type="evidence" value="ECO:0007669"/>
    <property type="project" value="TreeGrafter"/>
</dbReference>
<evidence type="ECO:0000313" key="30">
    <source>
        <dbReference type="EMBL" id="KAK5900441.1"/>
    </source>
</evidence>
<evidence type="ECO:0000256" key="4">
    <source>
        <dbReference type="ARBA" id="ARBA00004395"/>
    </source>
</evidence>
<feature type="region of interest" description="Disordered" evidence="27">
    <location>
        <begin position="50"/>
        <end position="72"/>
    </location>
</feature>
<dbReference type="Pfam" id="PF25322">
    <property type="entry name" value="RBD_SIN1"/>
    <property type="match status" value="1"/>
</dbReference>
<name>A0AAN8H2U0_CHAGU</name>
<evidence type="ECO:0000256" key="11">
    <source>
        <dbReference type="ARBA" id="ARBA00014183"/>
    </source>
</evidence>
<comment type="caution">
    <text evidence="30">The sequence shown here is derived from an EMBL/GenBank/DDBJ whole genome shotgun (WGS) entry which is preliminary data.</text>
</comment>
<dbReference type="GO" id="GO:0031901">
    <property type="term" value="C:early endosome membrane"/>
    <property type="evidence" value="ECO:0007669"/>
    <property type="project" value="UniProtKB-SubCell"/>
</dbReference>
<dbReference type="InterPro" id="IPR031567">
    <property type="entry name" value="CRIM_dom"/>
</dbReference>
<evidence type="ECO:0000256" key="6">
    <source>
        <dbReference type="ARBA" id="ARBA00004450"/>
    </source>
</evidence>